<evidence type="ECO:0000259" key="1">
    <source>
        <dbReference type="Pfam" id="PF00156"/>
    </source>
</evidence>
<accession>A0A917PV97</accession>
<proteinExistence type="predicted"/>
<dbReference type="CDD" id="cd06223">
    <property type="entry name" value="PRTases_typeI"/>
    <property type="match status" value="1"/>
</dbReference>
<dbReference type="GO" id="GO:0016757">
    <property type="term" value="F:glycosyltransferase activity"/>
    <property type="evidence" value="ECO:0007669"/>
    <property type="project" value="UniProtKB-KW"/>
</dbReference>
<dbReference type="EMBL" id="BMPO01000004">
    <property type="protein sequence ID" value="GGJ93472.1"/>
    <property type="molecule type" value="Genomic_DNA"/>
</dbReference>
<evidence type="ECO:0000313" key="2">
    <source>
        <dbReference type="EMBL" id="GGJ93472.1"/>
    </source>
</evidence>
<gene>
    <name evidence="2" type="ORF">GCM10009304_19290</name>
</gene>
<dbReference type="InterPro" id="IPR000836">
    <property type="entry name" value="PRTase_dom"/>
</dbReference>
<dbReference type="SUPFAM" id="SSF53271">
    <property type="entry name" value="PRTase-like"/>
    <property type="match status" value="1"/>
</dbReference>
<dbReference type="Gene3D" id="3.40.50.2020">
    <property type="match status" value="1"/>
</dbReference>
<dbReference type="RefSeq" id="WP_188983012.1">
    <property type="nucleotide sequence ID" value="NZ_BMPO01000004.1"/>
</dbReference>
<protein>
    <submittedName>
        <fullName evidence="2">Phosphoribosyltransferase</fullName>
    </submittedName>
</protein>
<keyword evidence="2" id="KW-0328">Glycosyltransferase</keyword>
<keyword evidence="3" id="KW-1185">Reference proteome</keyword>
<dbReference type="InterPro" id="IPR029057">
    <property type="entry name" value="PRTase-like"/>
</dbReference>
<reference evidence="2" key="2">
    <citation type="submission" date="2020-09" db="EMBL/GenBank/DDBJ databases">
        <authorList>
            <person name="Sun Q."/>
            <person name="Ohkuma M."/>
        </authorList>
    </citation>
    <scope>NUCLEOTIDE SEQUENCE</scope>
    <source>
        <strain evidence="2">JCM 30078</strain>
    </source>
</reference>
<dbReference type="Gene3D" id="3.30.1310.20">
    <property type="entry name" value="PRTase-like"/>
    <property type="match status" value="1"/>
</dbReference>
<keyword evidence="2" id="KW-0808">Transferase</keyword>
<organism evidence="2 3">
    <name type="scientific">Pseudomonas matsuisoli</name>
    <dbReference type="NCBI Taxonomy" id="1515666"/>
    <lineage>
        <taxon>Bacteria</taxon>
        <taxon>Pseudomonadati</taxon>
        <taxon>Pseudomonadota</taxon>
        <taxon>Gammaproteobacteria</taxon>
        <taxon>Pseudomonadales</taxon>
        <taxon>Pseudomonadaceae</taxon>
        <taxon>Pseudomonas</taxon>
    </lineage>
</organism>
<sequence length="216" mass="23465">MPRYRDRRSAGKLLLDALRPSLQETPVVLALPRGGVPVAFEIAMALNAPLDLLLVRKIGVPGREEFAVGAIAEGDPSYAVADPRTLSFFQLSTEWFEHAKALQLEEIKRRRLAYGGARQWISLTGKTVVIVDDGVATGSTARVALEAAAAARPSRLLFATPVGASSALAKLRPQVDDCICPYIPQPFEAVGQHYDDFEQTTDAEVVALLEQARSRQ</sequence>
<reference evidence="2" key="1">
    <citation type="journal article" date="2014" name="Int. J. Syst. Evol. Microbiol.">
        <title>Complete genome sequence of Corynebacterium casei LMG S-19264T (=DSM 44701T), isolated from a smear-ripened cheese.</title>
        <authorList>
            <consortium name="US DOE Joint Genome Institute (JGI-PGF)"/>
            <person name="Walter F."/>
            <person name="Albersmeier A."/>
            <person name="Kalinowski J."/>
            <person name="Ruckert C."/>
        </authorList>
    </citation>
    <scope>NUCLEOTIDE SEQUENCE</scope>
    <source>
        <strain evidence="2">JCM 30078</strain>
    </source>
</reference>
<feature type="domain" description="Phosphoribosyltransferase" evidence="1">
    <location>
        <begin position="24"/>
        <end position="179"/>
    </location>
</feature>
<dbReference type="AlphaFoldDB" id="A0A917PV97"/>
<dbReference type="Pfam" id="PF00156">
    <property type="entry name" value="Pribosyltran"/>
    <property type="match status" value="1"/>
</dbReference>
<evidence type="ECO:0000313" key="3">
    <source>
        <dbReference type="Proteomes" id="UP000635983"/>
    </source>
</evidence>
<name>A0A917PV97_9PSED</name>
<dbReference type="Proteomes" id="UP000635983">
    <property type="component" value="Unassembled WGS sequence"/>
</dbReference>
<comment type="caution">
    <text evidence="2">The sequence shown here is derived from an EMBL/GenBank/DDBJ whole genome shotgun (WGS) entry which is preliminary data.</text>
</comment>